<feature type="compositionally biased region" description="Polar residues" evidence="1">
    <location>
        <begin position="390"/>
        <end position="400"/>
    </location>
</feature>
<feature type="compositionally biased region" description="Polar residues" evidence="1">
    <location>
        <begin position="180"/>
        <end position="189"/>
    </location>
</feature>
<feature type="region of interest" description="Disordered" evidence="1">
    <location>
        <begin position="205"/>
        <end position="336"/>
    </location>
</feature>
<evidence type="ECO:0000256" key="1">
    <source>
        <dbReference type="SAM" id="MobiDB-lite"/>
    </source>
</evidence>
<feature type="compositionally biased region" description="Polar residues" evidence="1">
    <location>
        <begin position="12"/>
        <end position="22"/>
    </location>
</feature>
<evidence type="ECO:0000313" key="3">
    <source>
        <dbReference type="Proteomes" id="UP000419144"/>
    </source>
</evidence>
<feature type="compositionally biased region" description="Low complexity" evidence="1">
    <location>
        <begin position="205"/>
        <end position="225"/>
    </location>
</feature>
<feature type="compositionally biased region" description="Basic and acidic residues" evidence="1">
    <location>
        <begin position="312"/>
        <end position="336"/>
    </location>
</feature>
<comment type="caution">
    <text evidence="2">The sequence shown here is derived from an EMBL/GenBank/DDBJ whole genome shotgun (WGS) entry which is preliminary data.</text>
</comment>
<feature type="compositionally biased region" description="Polar residues" evidence="1">
    <location>
        <begin position="130"/>
        <end position="139"/>
    </location>
</feature>
<dbReference type="AlphaFoldDB" id="A0A640KH65"/>
<gene>
    <name evidence="2" type="ORF">LtaPh_2113400</name>
</gene>
<feature type="compositionally biased region" description="Pro residues" evidence="1">
    <location>
        <begin position="278"/>
        <end position="287"/>
    </location>
</feature>
<dbReference type="EMBL" id="BLBS01000027">
    <property type="protein sequence ID" value="GET88375.1"/>
    <property type="molecule type" value="Genomic_DNA"/>
</dbReference>
<sequence length="1094" mass="112824">MQTRARSGGTRPLQTATASTPETEPIRTGGFSASNAPSRGLRRSNLPVPLTPEVLSSSIPASQRLDGASSCPVNRTGRSASDTLRMPTLSPTVSPLTVQGRSPPPHQREAYQRQVYSGSGNRGSGAMSLPPSTTPTQAGSAPVDGNVDGNHHRAHSSPCGTMNSDSSTIRNPRGLRPNESAPSMPSMSSRLPAMMLPHKLSTSATANTNVSTAQPPAQQPPASTAIMPTVPVSSPRQALQPDVSPGTVSSPARRCCLVADSSDRSAEATPVSTAQISLPPPSLPQVPAPASRPSSTANATSASNSVACGPHHACETETRTTDRDSNGGRDGYLRDNPRVRALVNTLYQHVVTTQPEEPLRYLAQLRAGTIPQMPPTRVTPPAIHRALTVPQSRQLSSRAHSGTHAPFTHTAEVTSTSSASASSELRRESETTCDNDGGQTQAASFQLTPQQSESAASQEGKVDLTDSLNSGAVSSLVANRPASLAARSDVASAVRLLRTSPLAATLSLQPRGGSSGSNVGSRARPSSIAGGVTHTSAGSNAILSGSGSSKHGSPHLMHRSGLLTNSLANSGFFSGAAVGGAGHQVGANGTVLQHFSGSGNVFRASGCAAPHSGASFAGSASGMERGEATPSDLSSMFSTNSVDLQEFIAEFRIAKEERYGGSVDHPAITLDELACIIECSSFPCADAEVLLDLFDELQPCARYLAGVRSPTRSSPALPASVKRNSSPQLPHGGMGPTSMSTTPVFNETGTATGKVRGVFATNGSDVAAMCNEGSAAGPACPSGQVQETESCVTTAHPPASIAAKDMSHSQKHLANEAQYKAGVPISGHADVKDGKALGIGSCIADGAPYESSSEGGNYNRCSSDALTGASGLPRHQGVPQHPYADAADDEEAPTVPFDTLLARMAYKIQGRYPSEAIRIAFYGMVVDEEIPATALESSGRSARLGVDDAAHVGNGRGLHSAVSTDSLTPSETTAMGSSIPGLATTGYGTLPSCTVPLSRCIAEGMFARLGMVDVTAGEMQRGLRSVGLPIGQDEQRVCECHLEDFARLVRAITSVSERGCSASPTNPILTSLRESYLQRTSGGTVPAASAPWKE</sequence>
<proteinExistence type="predicted"/>
<feature type="compositionally biased region" description="Polar residues" evidence="1">
    <location>
        <begin position="89"/>
        <end position="100"/>
    </location>
</feature>
<accession>A0A640KH65</accession>
<dbReference type="VEuPathDB" id="TriTrypDB:LtaPh_2113400"/>
<feature type="region of interest" description="Disordered" evidence="1">
    <location>
        <begin position="955"/>
        <end position="977"/>
    </location>
</feature>
<dbReference type="Proteomes" id="UP000419144">
    <property type="component" value="Unassembled WGS sequence"/>
</dbReference>
<feature type="compositionally biased region" description="Polar residues" evidence="1">
    <location>
        <begin position="437"/>
        <end position="457"/>
    </location>
</feature>
<evidence type="ECO:0000313" key="2">
    <source>
        <dbReference type="EMBL" id="GET88375.1"/>
    </source>
</evidence>
<feature type="compositionally biased region" description="Low complexity" evidence="1">
    <location>
        <begin position="288"/>
        <end position="307"/>
    </location>
</feature>
<feature type="region of interest" description="Disordered" evidence="1">
    <location>
        <begin position="390"/>
        <end position="462"/>
    </location>
</feature>
<dbReference type="OrthoDB" id="248077at2759"/>
<feature type="compositionally biased region" description="Low complexity" evidence="1">
    <location>
        <begin position="410"/>
        <end position="423"/>
    </location>
</feature>
<feature type="compositionally biased region" description="Polar residues" evidence="1">
    <location>
        <begin position="961"/>
        <end position="976"/>
    </location>
</feature>
<protein>
    <submittedName>
        <fullName evidence="2">Uncharacterized protein</fullName>
    </submittedName>
</protein>
<reference evidence="2" key="1">
    <citation type="submission" date="2019-11" db="EMBL/GenBank/DDBJ databases">
        <title>Leishmania tarentolae CDS.</title>
        <authorList>
            <person name="Goto Y."/>
            <person name="Yamagishi J."/>
        </authorList>
    </citation>
    <scope>NUCLEOTIDE SEQUENCE [LARGE SCALE GENOMIC DNA]</scope>
    <source>
        <strain evidence="2">Parrot Tar II</strain>
    </source>
</reference>
<name>A0A640KH65_LEITA</name>
<feature type="compositionally biased region" description="Polar residues" evidence="1">
    <location>
        <begin position="533"/>
        <end position="543"/>
    </location>
</feature>
<organism evidence="2 3">
    <name type="scientific">Leishmania tarentolae</name>
    <name type="common">Sauroleishmania tarentolae</name>
    <dbReference type="NCBI Taxonomy" id="5689"/>
    <lineage>
        <taxon>Eukaryota</taxon>
        <taxon>Discoba</taxon>
        <taxon>Euglenozoa</taxon>
        <taxon>Kinetoplastea</taxon>
        <taxon>Metakinetoplastina</taxon>
        <taxon>Trypanosomatida</taxon>
        <taxon>Trypanosomatidae</taxon>
        <taxon>Leishmaniinae</taxon>
        <taxon>Leishmania</taxon>
        <taxon>lizard Leishmania</taxon>
    </lineage>
</organism>
<feature type="region of interest" description="Disordered" evidence="1">
    <location>
        <begin position="709"/>
        <end position="737"/>
    </location>
</feature>
<feature type="compositionally biased region" description="Polar residues" evidence="1">
    <location>
        <begin position="158"/>
        <end position="170"/>
    </location>
</feature>
<feature type="region of interest" description="Disordered" evidence="1">
    <location>
        <begin position="1"/>
        <end position="190"/>
    </location>
</feature>
<feature type="region of interest" description="Disordered" evidence="1">
    <location>
        <begin position="506"/>
        <end position="557"/>
    </location>
</feature>
<feature type="compositionally biased region" description="Polar residues" evidence="1">
    <location>
        <begin position="71"/>
        <end position="82"/>
    </location>
</feature>
<keyword evidence="3" id="KW-1185">Reference proteome</keyword>